<protein>
    <submittedName>
        <fullName evidence="1">Uncharacterized protein</fullName>
    </submittedName>
</protein>
<dbReference type="AlphaFoldDB" id="A0A840TNS6"/>
<reference evidence="1 2" key="1">
    <citation type="submission" date="2020-08" db="EMBL/GenBank/DDBJ databases">
        <title>Genomic Encyclopedia of Type Strains, Phase IV (KMG-IV): sequencing the most valuable type-strain genomes for metagenomic binning, comparative biology and taxonomic classification.</title>
        <authorList>
            <person name="Goeker M."/>
        </authorList>
    </citation>
    <scope>NUCLEOTIDE SEQUENCE [LARGE SCALE GENOMIC DNA]</scope>
    <source>
        <strain evidence="1 2">DSM 105074</strain>
    </source>
</reference>
<comment type="caution">
    <text evidence="1">The sequence shown here is derived from an EMBL/GenBank/DDBJ whole genome shotgun (WGS) entry which is preliminary data.</text>
</comment>
<dbReference type="EMBL" id="JACHGF010000002">
    <property type="protein sequence ID" value="MBB5283407.1"/>
    <property type="molecule type" value="Genomic_DNA"/>
</dbReference>
<name>A0A840TNS6_9BACT</name>
<evidence type="ECO:0000313" key="2">
    <source>
        <dbReference type="Proteomes" id="UP000557307"/>
    </source>
</evidence>
<dbReference type="Proteomes" id="UP000557307">
    <property type="component" value="Unassembled WGS sequence"/>
</dbReference>
<sequence>MSKLLLSALIAAFCWGQVPPTNDLANSKWSGTVHAPDPVACVFAFSDNQFVCSVENAVLESMTYETKGDTLKIKKISGGSPCGEEVGLYKFSINDNVLKLDPIQDACEARPYSFSPDGYERLKE</sequence>
<evidence type="ECO:0000313" key="1">
    <source>
        <dbReference type="EMBL" id="MBB5283407.1"/>
    </source>
</evidence>
<organism evidence="1 2">
    <name type="scientific">Rhabdobacter roseus</name>
    <dbReference type="NCBI Taxonomy" id="1655419"/>
    <lineage>
        <taxon>Bacteria</taxon>
        <taxon>Pseudomonadati</taxon>
        <taxon>Bacteroidota</taxon>
        <taxon>Cytophagia</taxon>
        <taxon>Cytophagales</taxon>
        <taxon>Cytophagaceae</taxon>
        <taxon>Rhabdobacter</taxon>
    </lineage>
</organism>
<dbReference type="RefSeq" id="WP_184172772.1">
    <property type="nucleotide sequence ID" value="NZ_JACHGF010000002.1"/>
</dbReference>
<proteinExistence type="predicted"/>
<accession>A0A840TNS6</accession>
<keyword evidence="2" id="KW-1185">Reference proteome</keyword>
<gene>
    <name evidence="1" type="ORF">HNQ92_001533</name>
</gene>